<evidence type="ECO:0000313" key="1">
    <source>
        <dbReference type="EMBL" id="CAG8675295.1"/>
    </source>
</evidence>
<name>A0A9N9EHI7_9GLOM</name>
<protein>
    <submittedName>
        <fullName evidence="1">5873_t:CDS:1</fullName>
    </submittedName>
</protein>
<proteinExistence type="predicted"/>
<feature type="non-terminal residue" evidence="1">
    <location>
        <position position="1"/>
    </location>
</feature>
<evidence type="ECO:0000313" key="2">
    <source>
        <dbReference type="Proteomes" id="UP000789572"/>
    </source>
</evidence>
<keyword evidence="2" id="KW-1185">Reference proteome</keyword>
<feature type="non-terminal residue" evidence="1">
    <location>
        <position position="70"/>
    </location>
</feature>
<accession>A0A9N9EHI7</accession>
<dbReference type="OrthoDB" id="2358749at2759"/>
<reference evidence="1" key="1">
    <citation type="submission" date="2021-06" db="EMBL/GenBank/DDBJ databases">
        <authorList>
            <person name="Kallberg Y."/>
            <person name="Tangrot J."/>
            <person name="Rosling A."/>
        </authorList>
    </citation>
    <scope>NUCLEOTIDE SEQUENCE</scope>
    <source>
        <strain evidence="1">IA702</strain>
    </source>
</reference>
<dbReference type="AlphaFoldDB" id="A0A9N9EHI7"/>
<sequence length="70" mass="8274">NWMFMQMLGNPRRNIAIDSILRWNYYGGVGEQFNKDFFRNEKTGANTLRTEDKGHGTLCFTDNNKIKNRE</sequence>
<organism evidence="1 2">
    <name type="scientific">Paraglomus occultum</name>
    <dbReference type="NCBI Taxonomy" id="144539"/>
    <lineage>
        <taxon>Eukaryota</taxon>
        <taxon>Fungi</taxon>
        <taxon>Fungi incertae sedis</taxon>
        <taxon>Mucoromycota</taxon>
        <taxon>Glomeromycotina</taxon>
        <taxon>Glomeromycetes</taxon>
        <taxon>Paraglomerales</taxon>
        <taxon>Paraglomeraceae</taxon>
        <taxon>Paraglomus</taxon>
    </lineage>
</organism>
<gene>
    <name evidence="1" type="ORF">POCULU_LOCUS11198</name>
</gene>
<dbReference type="Proteomes" id="UP000789572">
    <property type="component" value="Unassembled WGS sequence"/>
</dbReference>
<dbReference type="EMBL" id="CAJVPJ010007391">
    <property type="protein sequence ID" value="CAG8675295.1"/>
    <property type="molecule type" value="Genomic_DNA"/>
</dbReference>
<comment type="caution">
    <text evidence="1">The sequence shown here is derived from an EMBL/GenBank/DDBJ whole genome shotgun (WGS) entry which is preliminary data.</text>
</comment>